<dbReference type="GO" id="GO:0005634">
    <property type="term" value="C:nucleus"/>
    <property type="evidence" value="ECO:0007669"/>
    <property type="project" value="TreeGrafter"/>
</dbReference>
<protein>
    <recommendedName>
        <fullName evidence="1">Ribosomal RNA methyltransferase FtsJ domain-containing protein</fullName>
    </recommendedName>
</protein>
<dbReference type="InterPro" id="IPR050851">
    <property type="entry name" value="mRNA_Cap_2O-Ribose_MeTrfase"/>
</dbReference>
<name>A0A6C0J3M9_9ZZZZ</name>
<organism evidence="2">
    <name type="scientific">viral metagenome</name>
    <dbReference type="NCBI Taxonomy" id="1070528"/>
    <lineage>
        <taxon>unclassified sequences</taxon>
        <taxon>metagenomes</taxon>
        <taxon>organismal metagenomes</taxon>
    </lineage>
</organism>
<dbReference type="GO" id="GO:0005737">
    <property type="term" value="C:cytoplasm"/>
    <property type="evidence" value="ECO:0007669"/>
    <property type="project" value="TreeGrafter"/>
</dbReference>
<dbReference type="Pfam" id="PF01728">
    <property type="entry name" value="FtsJ"/>
    <property type="match status" value="1"/>
</dbReference>
<evidence type="ECO:0000313" key="2">
    <source>
        <dbReference type="EMBL" id="QHT99236.1"/>
    </source>
</evidence>
<dbReference type="GO" id="GO:0006370">
    <property type="term" value="P:7-methylguanosine mRNA capping"/>
    <property type="evidence" value="ECO:0007669"/>
    <property type="project" value="TreeGrafter"/>
</dbReference>
<dbReference type="SUPFAM" id="SSF53335">
    <property type="entry name" value="S-adenosyl-L-methionine-dependent methyltransferases"/>
    <property type="match status" value="1"/>
</dbReference>
<evidence type="ECO:0000259" key="1">
    <source>
        <dbReference type="Pfam" id="PF01728"/>
    </source>
</evidence>
<sequence length="394" mass="45586">MSYYLLPKIPFLIHKYIDFIEGENIPEPVISNSLSEYLYEIKEKIEEREKDWDIFKKYTNPYEYVHSIVPFKKKSVAKAKPLSRSYFKMMELVNTFQLAKETNSISTFHLAEGPGGFIEALASIRKKPDDIYIGMTLIDDKNDPNIPGWKKTDMFLRTNKNVYIEKGVDNTGNILSLTNLLGCKEAYGSSIDIITADGGFDFSIDFNKQEHTIAKLLFAQVCYAVTMQKKGGSFILKTFDCFMQHTMDVLCILSSFYDKVYITKPNTSRYANSEKYIVCKNFLLPTCEKFFPFIYRAFQKMVTPSSIGKTLHTHRFLTIPLPLCFVSKLEEYNAILGQQQIENIHYTITLIDNKHNQEKIDALIKMNVQKSMQWCAKYDIAHNIIITNNVFMQT</sequence>
<dbReference type="PANTHER" id="PTHR16121">
    <property type="entry name" value="CAP-SPECIFIC MRNA (NUCLEOSIDE-2'-O-)-METHYLTRANSFERASE 1-RELATED"/>
    <property type="match status" value="1"/>
</dbReference>
<feature type="domain" description="Ribosomal RNA methyltransferase FtsJ" evidence="1">
    <location>
        <begin position="83"/>
        <end position="282"/>
    </location>
</feature>
<dbReference type="Gene3D" id="3.40.50.12760">
    <property type="match status" value="1"/>
</dbReference>
<dbReference type="AlphaFoldDB" id="A0A6C0J3M9"/>
<dbReference type="GO" id="GO:0032259">
    <property type="term" value="P:methylation"/>
    <property type="evidence" value="ECO:0007669"/>
    <property type="project" value="InterPro"/>
</dbReference>
<dbReference type="PANTHER" id="PTHR16121:SF0">
    <property type="entry name" value="CAP-SPECIFIC MRNA (NUCLEOSIDE-2'-O-)-METHYLTRANSFERASE 1"/>
    <property type="match status" value="1"/>
</dbReference>
<reference evidence="2" key="1">
    <citation type="journal article" date="2020" name="Nature">
        <title>Giant virus diversity and host interactions through global metagenomics.</title>
        <authorList>
            <person name="Schulz F."/>
            <person name="Roux S."/>
            <person name="Paez-Espino D."/>
            <person name="Jungbluth S."/>
            <person name="Walsh D.A."/>
            <person name="Denef V.J."/>
            <person name="McMahon K.D."/>
            <person name="Konstantinidis K.T."/>
            <person name="Eloe-Fadrosh E.A."/>
            <person name="Kyrpides N.C."/>
            <person name="Woyke T."/>
        </authorList>
    </citation>
    <scope>NUCLEOTIDE SEQUENCE</scope>
    <source>
        <strain evidence="2">GVMAG-M-3300025699-48</strain>
    </source>
</reference>
<dbReference type="InterPro" id="IPR029063">
    <property type="entry name" value="SAM-dependent_MTases_sf"/>
</dbReference>
<dbReference type="EMBL" id="MN740306">
    <property type="protein sequence ID" value="QHT99236.1"/>
    <property type="molecule type" value="Genomic_DNA"/>
</dbReference>
<accession>A0A6C0J3M9</accession>
<dbReference type="InterPro" id="IPR002877">
    <property type="entry name" value="RNA_MeTrfase_FtsJ_dom"/>
</dbReference>
<proteinExistence type="predicted"/>
<dbReference type="GO" id="GO:0004483">
    <property type="term" value="F:methyltransferase cap1 activity"/>
    <property type="evidence" value="ECO:0007669"/>
    <property type="project" value="UniProtKB-ARBA"/>
</dbReference>